<protein>
    <submittedName>
        <fullName evidence="3">Transmembrane protein</fullName>
    </submittedName>
</protein>
<dbReference type="AlphaFoldDB" id="A0A1I7YUV9"/>
<keyword evidence="2" id="KW-1185">Reference proteome</keyword>
<reference evidence="3" key="1">
    <citation type="submission" date="2016-11" db="UniProtKB">
        <authorList>
            <consortium name="WormBaseParasite"/>
        </authorList>
    </citation>
    <scope>IDENTIFICATION</scope>
</reference>
<accession>A0A1I7YUV9</accession>
<proteinExistence type="predicted"/>
<evidence type="ECO:0000313" key="2">
    <source>
        <dbReference type="Proteomes" id="UP000095287"/>
    </source>
</evidence>
<evidence type="ECO:0000313" key="3">
    <source>
        <dbReference type="WBParaSite" id="L893_g20075.t1"/>
    </source>
</evidence>
<dbReference type="WBParaSite" id="L893_g20075.t1">
    <property type="protein sequence ID" value="L893_g20075.t1"/>
    <property type="gene ID" value="L893_g20075"/>
</dbReference>
<keyword evidence="1" id="KW-0472">Membrane</keyword>
<name>A0A1I7YUV9_9BILA</name>
<keyword evidence="1" id="KW-0812">Transmembrane</keyword>
<dbReference type="Proteomes" id="UP000095287">
    <property type="component" value="Unplaced"/>
</dbReference>
<feature type="transmembrane region" description="Helical" evidence="1">
    <location>
        <begin position="104"/>
        <end position="129"/>
    </location>
</feature>
<feature type="transmembrane region" description="Helical" evidence="1">
    <location>
        <begin position="135"/>
        <end position="154"/>
    </location>
</feature>
<keyword evidence="1" id="KW-1133">Transmembrane helix</keyword>
<organism evidence="2 3">
    <name type="scientific">Steinernema glaseri</name>
    <dbReference type="NCBI Taxonomy" id="37863"/>
    <lineage>
        <taxon>Eukaryota</taxon>
        <taxon>Metazoa</taxon>
        <taxon>Ecdysozoa</taxon>
        <taxon>Nematoda</taxon>
        <taxon>Chromadorea</taxon>
        <taxon>Rhabditida</taxon>
        <taxon>Tylenchina</taxon>
        <taxon>Panagrolaimomorpha</taxon>
        <taxon>Strongyloidoidea</taxon>
        <taxon>Steinernematidae</taxon>
        <taxon>Steinernema</taxon>
    </lineage>
</organism>
<evidence type="ECO:0000256" key="1">
    <source>
        <dbReference type="SAM" id="Phobius"/>
    </source>
</evidence>
<feature type="transmembrane region" description="Helical" evidence="1">
    <location>
        <begin position="161"/>
        <end position="183"/>
    </location>
</feature>
<sequence length="307" mass="34608">MAAPPVAYRTNNAQQYTGSFPPTIYYRDTYGLQGNYDRKFTDSTTTEASDDTVTTKSTVRTTRNIHQPSAMMESQTSKGTVMTQSYHLEQMITNRLLLIHSRPLFILTLISMGASIQLLIFAIICLFYDGSPYSIALIASIFFTLNTCLLLYFIKRRTMEFMLIICCVTTSACFIASVALFFWTAYLVYGEDKQIRGAGWHFAQANLLSTNRIVTNTRIAMYSLHMILTPIYATTSAIILYILFKNLRSISDGQVTKGYFISQPNLGHQTVLVPIELKQVRKLEDDEPDIASIGVQTSGNQSHLNWS</sequence>
<feature type="transmembrane region" description="Helical" evidence="1">
    <location>
        <begin position="219"/>
        <end position="244"/>
    </location>
</feature>